<feature type="domain" description="AP2/ERF" evidence="7">
    <location>
        <begin position="81"/>
        <end position="147"/>
    </location>
</feature>
<evidence type="ECO:0000256" key="4">
    <source>
        <dbReference type="ARBA" id="ARBA00023163"/>
    </source>
</evidence>
<dbReference type="GO" id="GO:0003677">
    <property type="term" value="F:DNA binding"/>
    <property type="evidence" value="ECO:0007669"/>
    <property type="project" value="UniProtKB-KW"/>
</dbReference>
<proteinExistence type="inferred from homology"/>
<dbReference type="GO" id="GO:0003700">
    <property type="term" value="F:DNA-binding transcription factor activity"/>
    <property type="evidence" value="ECO:0007669"/>
    <property type="project" value="InterPro"/>
</dbReference>
<keyword evidence="5" id="KW-0539">Nucleus</keyword>
<evidence type="ECO:0000256" key="1">
    <source>
        <dbReference type="ARBA" id="ARBA00004123"/>
    </source>
</evidence>
<dbReference type="Pfam" id="PF00847">
    <property type="entry name" value="AP2"/>
    <property type="match status" value="1"/>
</dbReference>
<dbReference type="Proteomes" id="UP000026961">
    <property type="component" value="Chromosome 6"/>
</dbReference>
<name>A0A0E0A4X8_9ORYZ</name>
<dbReference type="InterPro" id="IPR036955">
    <property type="entry name" value="AP2/ERF_dom_sf"/>
</dbReference>
<dbReference type="FunFam" id="3.30.730.10:FF:000004">
    <property type="entry name" value="AP2-like ethylene-responsive transcription factor"/>
    <property type="match status" value="1"/>
</dbReference>
<dbReference type="eggNOG" id="ENOG502QQW2">
    <property type="taxonomic scope" value="Eukaryota"/>
</dbReference>
<keyword evidence="3" id="KW-0238">DNA-binding</keyword>
<dbReference type="SUPFAM" id="SSF54171">
    <property type="entry name" value="DNA-binding domain"/>
    <property type="match status" value="1"/>
</dbReference>
<reference evidence="8" key="2">
    <citation type="submission" date="2018-05" db="EMBL/GenBank/DDBJ databases">
        <title>OgluRS3 (Oryza glumaepatula Reference Sequence Version 3).</title>
        <authorList>
            <person name="Zhang J."/>
            <person name="Kudrna D."/>
            <person name="Lee S."/>
            <person name="Talag J."/>
            <person name="Welchert J."/>
            <person name="Wing R.A."/>
        </authorList>
    </citation>
    <scope>NUCLEOTIDE SEQUENCE [LARGE SCALE GENOMIC DNA]</scope>
</reference>
<dbReference type="EnsemblPlants" id="OGLUM06G03000.1">
    <property type="protein sequence ID" value="OGLUM06G03000.1"/>
    <property type="gene ID" value="OGLUM06G03000"/>
</dbReference>
<sequence length="255" mass="27788">METYGLVKDELLHGIGGGQGRLYCEVKPTAAPAVITAAGGGAKSVKRRKREPSAAAMSAVTVAGNGKEAGGSNAANKRSSRFRGVSRHRWTGRFEAHLWDKGTWNPTQKKKGKQVYLGAYNEEDAAARAYDLAALKYWGPTTYTNFPVADYEKELKLMQGVSKEEYLASIRRKSNGFSRGVSKYRGVARCPAGTVPIRRPSANADPAAAGELARRAFSFGHPHYKPSISNDGWWLVLTAQMGRTMVLGQMYQTGR</sequence>
<dbReference type="InterPro" id="IPR001471">
    <property type="entry name" value="AP2/ERF_dom"/>
</dbReference>
<dbReference type="SMART" id="SM00380">
    <property type="entry name" value="AP2"/>
    <property type="match status" value="1"/>
</dbReference>
<accession>A0A0E0A4X8</accession>
<reference evidence="8" key="1">
    <citation type="submission" date="2015-04" db="UniProtKB">
        <authorList>
            <consortium name="EnsemblPlants"/>
        </authorList>
    </citation>
    <scope>IDENTIFICATION</scope>
</reference>
<evidence type="ECO:0000313" key="8">
    <source>
        <dbReference type="EnsemblPlants" id="OGLUM06G03000.1"/>
    </source>
</evidence>
<comment type="similarity">
    <text evidence="6">Belongs to the AP2/ERF transcription factor family. AP2 subfamily.</text>
</comment>
<dbReference type="Gene3D" id="3.30.730.10">
    <property type="entry name" value="AP2/ERF domain"/>
    <property type="match status" value="1"/>
</dbReference>
<evidence type="ECO:0000256" key="2">
    <source>
        <dbReference type="ARBA" id="ARBA00023015"/>
    </source>
</evidence>
<dbReference type="Gramene" id="OGLUM06G03000.1">
    <property type="protein sequence ID" value="OGLUM06G03000.1"/>
    <property type="gene ID" value="OGLUM06G03000"/>
</dbReference>
<protein>
    <recommendedName>
        <fullName evidence="7">AP2/ERF domain-containing protein</fullName>
    </recommendedName>
</protein>
<dbReference type="STRING" id="40148.A0A0E0A4X8"/>
<keyword evidence="4" id="KW-0804">Transcription</keyword>
<evidence type="ECO:0000256" key="3">
    <source>
        <dbReference type="ARBA" id="ARBA00023125"/>
    </source>
</evidence>
<dbReference type="HOGENOM" id="CLU_1091433_0_0_1"/>
<dbReference type="PANTHER" id="PTHR32467">
    <property type="entry name" value="AP2-LIKE ETHYLENE-RESPONSIVE TRANSCRIPTION FACTOR"/>
    <property type="match status" value="1"/>
</dbReference>
<dbReference type="GO" id="GO:0005634">
    <property type="term" value="C:nucleus"/>
    <property type="evidence" value="ECO:0007669"/>
    <property type="project" value="UniProtKB-SubCell"/>
</dbReference>
<keyword evidence="9" id="KW-1185">Reference proteome</keyword>
<dbReference type="AlphaFoldDB" id="A0A0E0A4X8"/>
<dbReference type="PROSITE" id="PS51032">
    <property type="entry name" value="AP2_ERF"/>
    <property type="match status" value="1"/>
</dbReference>
<evidence type="ECO:0000256" key="6">
    <source>
        <dbReference type="ARBA" id="ARBA00037973"/>
    </source>
</evidence>
<evidence type="ECO:0000256" key="5">
    <source>
        <dbReference type="ARBA" id="ARBA00023242"/>
    </source>
</evidence>
<dbReference type="InterPro" id="IPR016177">
    <property type="entry name" value="DNA-bd_dom_sf"/>
</dbReference>
<comment type="subcellular location">
    <subcellularLocation>
        <location evidence="1">Nucleus</location>
    </subcellularLocation>
</comment>
<evidence type="ECO:0000259" key="7">
    <source>
        <dbReference type="PROSITE" id="PS51032"/>
    </source>
</evidence>
<dbReference type="PANTHER" id="PTHR32467:SF81">
    <property type="entry name" value="OS06G0145700 PROTEIN"/>
    <property type="match status" value="1"/>
</dbReference>
<keyword evidence="2" id="KW-0805">Transcription regulation</keyword>
<evidence type="ECO:0000313" key="9">
    <source>
        <dbReference type="Proteomes" id="UP000026961"/>
    </source>
</evidence>
<dbReference type="GO" id="GO:0009909">
    <property type="term" value="P:regulation of flower development"/>
    <property type="evidence" value="ECO:0007669"/>
    <property type="project" value="UniProtKB-ARBA"/>
</dbReference>
<organism evidence="8">
    <name type="scientific">Oryza glumipatula</name>
    <dbReference type="NCBI Taxonomy" id="40148"/>
    <lineage>
        <taxon>Eukaryota</taxon>
        <taxon>Viridiplantae</taxon>
        <taxon>Streptophyta</taxon>
        <taxon>Embryophyta</taxon>
        <taxon>Tracheophyta</taxon>
        <taxon>Spermatophyta</taxon>
        <taxon>Magnoliopsida</taxon>
        <taxon>Liliopsida</taxon>
        <taxon>Poales</taxon>
        <taxon>Poaceae</taxon>
        <taxon>BOP clade</taxon>
        <taxon>Oryzoideae</taxon>
        <taxon>Oryzeae</taxon>
        <taxon>Oryzinae</taxon>
        <taxon>Oryza</taxon>
    </lineage>
</organism>